<dbReference type="Proteomes" id="UP000020766">
    <property type="component" value="Unassembled WGS sequence"/>
</dbReference>
<keyword evidence="2" id="KW-1185">Reference proteome</keyword>
<evidence type="ECO:0008006" key="3">
    <source>
        <dbReference type="Google" id="ProtNLM"/>
    </source>
</evidence>
<dbReference type="RefSeq" id="WP_008647292.1">
    <property type="nucleotide sequence ID" value="NZ_JBOK01000034.1"/>
</dbReference>
<comment type="caution">
    <text evidence="1">The sequence shown here is derived from an EMBL/GenBank/DDBJ whole genome shotgun (WGS) entry which is preliminary data.</text>
</comment>
<sequence>MSNKTHLRQTMLDLAEGRLRFAEQTYAQYLVGAAGRGDEPSESDAASRAVNNAALAQAFECPIHDHQEALEVLRQIDFGPRDSVETGAVVRIDGRWFVIAVASDAFQCDGNTYMGISTQAPIYAAIADARAGDVVSFRQRELHIEEVL</sequence>
<dbReference type="EMBL" id="JBOK01000034">
    <property type="protein sequence ID" value="EXU78574.1"/>
    <property type="molecule type" value="Genomic_DNA"/>
</dbReference>
<dbReference type="AlphaFoldDB" id="A0A014MKG4"/>
<proteinExistence type="predicted"/>
<organism evidence="1 2">
    <name type="scientific">Comamonas aquatica DA1877</name>
    <dbReference type="NCBI Taxonomy" id="1457173"/>
    <lineage>
        <taxon>Bacteria</taxon>
        <taxon>Pseudomonadati</taxon>
        <taxon>Pseudomonadota</taxon>
        <taxon>Betaproteobacteria</taxon>
        <taxon>Burkholderiales</taxon>
        <taxon>Comamonadaceae</taxon>
        <taxon>Comamonas</taxon>
    </lineage>
</organism>
<evidence type="ECO:0000313" key="2">
    <source>
        <dbReference type="Proteomes" id="UP000020766"/>
    </source>
</evidence>
<dbReference type="PATRIC" id="fig|1457173.3.peg.3576"/>
<dbReference type="GeneID" id="32623359"/>
<accession>A0A014MKG4</accession>
<gene>
    <name evidence="1" type="ORF">AX13_12155</name>
</gene>
<protein>
    <recommendedName>
        <fullName evidence="3">Transcription elongation factor</fullName>
    </recommendedName>
</protein>
<name>A0A014MKG4_9BURK</name>
<reference evidence="1 2" key="1">
    <citation type="submission" date="2014-01" db="EMBL/GenBank/DDBJ databases">
        <title>Interspecies Systems Biology Uncovers Metabolites Affecting C. elegans Gene Expression and Life History Traits.</title>
        <authorList>
            <person name="Watson E."/>
            <person name="Macneil L.T."/>
            <person name="Ritter A.D."/>
            <person name="Yilmaz L.S."/>
            <person name="Rosebrock A.P."/>
            <person name="Caudy A.A."/>
            <person name="Walhout A.J."/>
        </authorList>
    </citation>
    <scope>NUCLEOTIDE SEQUENCE [LARGE SCALE GENOMIC DNA]</scope>
    <source>
        <strain evidence="1 2">DA1877</strain>
    </source>
</reference>
<evidence type="ECO:0000313" key="1">
    <source>
        <dbReference type="EMBL" id="EXU78574.1"/>
    </source>
</evidence>